<dbReference type="SUPFAM" id="SSF52402">
    <property type="entry name" value="Adenine nucleotide alpha hydrolases-like"/>
    <property type="match status" value="1"/>
</dbReference>
<dbReference type="InterPro" id="IPR014445">
    <property type="entry name" value="Gln-dep_NAD_synthase"/>
</dbReference>
<evidence type="ECO:0000256" key="8">
    <source>
        <dbReference type="PIRNR" id="PIRNR006630"/>
    </source>
</evidence>
<keyword evidence="11" id="KW-1185">Reference proteome</keyword>
<evidence type="ECO:0000256" key="1">
    <source>
        <dbReference type="ARBA" id="ARBA00005188"/>
    </source>
</evidence>
<dbReference type="Pfam" id="PF00795">
    <property type="entry name" value="CN_hydrolase"/>
    <property type="match status" value="1"/>
</dbReference>
<dbReference type="Gene3D" id="1.10.10.1140">
    <property type="entry name" value="Glutamine-dependent NAD+ synthetase, C-terminal domain"/>
    <property type="match status" value="1"/>
</dbReference>
<feature type="binding site" evidence="7">
    <location>
        <position position="647"/>
    </location>
    <ligand>
        <name>deamido-NAD(+)</name>
        <dbReference type="ChEBI" id="CHEBI:58437"/>
        <note>ligand shared between two neighboring subunits</note>
    </ligand>
</feature>
<dbReference type="OrthoDB" id="9760188at2"/>
<dbReference type="FunFam" id="3.40.50.620:FF:000155">
    <property type="entry name" value="Glutamine-dependent NAD(+) synthetase"/>
    <property type="match status" value="1"/>
</dbReference>
<dbReference type="CDD" id="cd07570">
    <property type="entry name" value="GAT_Gln-NAD-synth"/>
    <property type="match status" value="1"/>
</dbReference>
<dbReference type="UniPathway" id="UPA00253">
    <property type="reaction ID" value="UER00334"/>
</dbReference>
<dbReference type="InterPro" id="IPR022310">
    <property type="entry name" value="NAD/GMP_synthase"/>
</dbReference>
<dbReference type="PIRSF" id="PIRSF006630">
    <property type="entry name" value="NADS_GAT"/>
    <property type="match status" value="1"/>
</dbReference>
<dbReference type="GO" id="GO:0005524">
    <property type="term" value="F:ATP binding"/>
    <property type="evidence" value="ECO:0007669"/>
    <property type="project" value="UniProtKB-UniRule"/>
</dbReference>
<keyword evidence="4 7" id="KW-0547">Nucleotide-binding</keyword>
<dbReference type="Gene3D" id="3.60.110.10">
    <property type="entry name" value="Carbon-nitrogen hydrolase"/>
    <property type="match status" value="1"/>
</dbReference>
<dbReference type="NCBIfam" id="NF002730">
    <property type="entry name" value="PRK02628.1"/>
    <property type="match status" value="1"/>
</dbReference>
<sequence length="694" mass="75979">MNFHSLYDQGFARVAAVTLPVHPARPADNAREIIDAARQLSERGVALAVFPELCVSGYALDDLLLQDTLLDNVEKALASIVGASAGLLPLLVVGAPLRKDNALYNCAIAIHRGRVLAIIPKSHLPNYREFYEKRYFVTMPPRACERIEAPWGGIEEFSGAPVWVPFGQVLLSAADVPGLTIGIEICEDMWVPVTPATELALAGATVLANLSASPITVGRGADRELMVRSVSARCSAAYVYTAAGMGESSTDLAWDGETMVYEAGDRLAIGERFQEGAHMTIADVDLERLRTERKRQNSFTDNAQRYFAGDERMTPQEVEFTLNPPRTDLGLQRPVDRFPFVPDDPSRLEQDCYEAYNIQVAGLVQRLRAIGDPKVVIGVSGGLDSTHALVVASRAMDLLGRPRTDILCYTLPGFATSERTKKNATLLCRYLGTSFQEIDIRPAATQMLADIGHPYGEGEAAYDVTFENVQAGLRTDYLFRLANHLGGIVLGTGDLSELALGWCTYGVGDQMSHYAVNTGVPKTLMQHLIRWVVASKQFDDHVGEVLLSILNTEISPELVPAKPGEKMQSTQDKIGPYNLQDFTLYHVLRRGARPSKIAFLAEKAWSDASVGDWPAGFPEEDKAAYSLAEIVKWERLFLQRFFSQQFKRSALPNGPKVMAGGSLSPRGDWRMPADVSGADWVAELDGAVEGLFEA</sequence>
<evidence type="ECO:0000256" key="6">
    <source>
        <dbReference type="ARBA" id="ARBA00023027"/>
    </source>
</evidence>
<dbReference type="InterPro" id="IPR003010">
    <property type="entry name" value="C-N_Hydrolase"/>
</dbReference>
<keyword evidence="5 7" id="KW-0067">ATP-binding</keyword>
<dbReference type="GO" id="GO:0004359">
    <property type="term" value="F:glutaminase activity"/>
    <property type="evidence" value="ECO:0007669"/>
    <property type="project" value="InterPro"/>
</dbReference>
<evidence type="ECO:0000256" key="7">
    <source>
        <dbReference type="HAMAP-Rule" id="MF_02090"/>
    </source>
</evidence>
<dbReference type="InterPro" id="IPR041856">
    <property type="entry name" value="NAD+_synth_C"/>
</dbReference>
<feature type="binding site" evidence="7">
    <location>
        <position position="219"/>
    </location>
    <ligand>
        <name>L-glutamine</name>
        <dbReference type="ChEBI" id="CHEBI:58359"/>
    </ligand>
</feature>
<feature type="binding site" evidence="7">
    <location>
        <begin position="378"/>
        <end position="385"/>
    </location>
    <ligand>
        <name>ATP</name>
        <dbReference type="ChEBI" id="CHEBI:30616"/>
    </ligand>
</feature>
<evidence type="ECO:0000313" key="11">
    <source>
        <dbReference type="Proteomes" id="UP000095214"/>
    </source>
</evidence>
<evidence type="ECO:0000256" key="5">
    <source>
        <dbReference type="ARBA" id="ARBA00022840"/>
    </source>
</evidence>
<organism evidence="10 11">
    <name type="scientific">Pauljensenia hongkongensis</name>
    <dbReference type="NCBI Taxonomy" id="178339"/>
    <lineage>
        <taxon>Bacteria</taxon>
        <taxon>Bacillati</taxon>
        <taxon>Actinomycetota</taxon>
        <taxon>Actinomycetes</taxon>
        <taxon>Actinomycetales</taxon>
        <taxon>Actinomycetaceae</taxon>
        <taxon>Pauljensenia</taxon>
    </lineage>
</organism>
<dbReference type="EMBL" id="CP017298">
    <property type="protein sequence ID" value="AOS47135.1"/>
    <property type="molecule type" value="Genomic_DNA"/>
</dbReference>
<keyword evidence="3 7" id="KW-0436">Ligase</keyword>
<dbReference type="InterPro" id="IPR036526">
    <property type="entry name" value="C-N_Hydrolase_sf"/>
</dbReference>
<evidence type="ECO:0000256" key="3">
    <source>
        <dbReference type="ARBA" id="ARBA00022598"/>
    </source>
</evidence>
<name>A0A1D8B1W4_9ACTO</name>
<evidence type="ECO:0000259" key="9">
    <source>
        <dbReference type="PROSITE" id="PS50263"/>
    </source>
</evidence>
<comment type="catalytic activity">
    <reaction evidence="7 8">
        <text>deamido-NAD(+) + L-glutamine + ATP + H2O = L-glutamate + AMP + diphosphate + NAD(+) + H(+)</text>
        <dbReference type="Rhea" id="RHEA:24384"/>
        <dbReference type="ChEBI" id="CHEBI:15377"/>
        <dbReference type="ChEBI" id="CHEBI:15378"/>
        <dbReference type="ChEBI" id="CHEBI:29985"/>
        <dbReference type="ChEBI" id="CHEBI:30616"/>
        <dbReference type="ChEBI" id="CHEBI:33019"/>
        <dbReference type="ChEBI" id="CHEBI:57540"/>
        <dbReference type="ChEBI" id="CHEBI:58359"/>
        <dbReference type="ChEBI" id="CHEBI:58437"/>
        <dbReference type="ChEBI" id="CHEBI:456215"/>
        <dbReference type="EC" id="6.3.5.1"/>
    </reaction>
</comment>
<dbReference type="InterPro" id="IPR014729">
    <property type="entry name" value="Rossmann-like_a/b/a_fold"/>
</dbReference>
<gene>
    <name evidence="7" type="primary">nadE</name>
    <name evidence="10" type="ORF">BH719_04075</name>
</gene>
<comment type="function">
    <text evidence="7">Catalyzes the ATP-dependent amidation of deamido-NAD to form NAD. Uses L-glutamine as a nitrogen source.</text>
</comment>
<accession>A0A1D8B1W4</accession>
<evidence type="ECO:0000256" key="4">
    <source>
        <dbReference type="ARBA" id="ARBA00022741"/>
    </source>
</evidence>
<protein>
    <recommendedName>
        <fullName evidence="7 8">Glutamine-dependent NAD(+) synthetase</fullName>
        <ecNumber evidence="7 8">6.3.5.1</ecNumber>
    </recommendedName>
    <alternativeName>
        <fullName evidence="7 8">NAD(+) synthase [glutamine-hydrolyzing]</fullName>
    </alternativeName>
</protein>
<dbReference type="HAMAP" id="MF_02090">
    <property type="entry name" value="NadE_glutamine_dep"/>
    <property type="match status" value="1"/>
</dbReference>
<dbReference type="EC" id="6.3.5.1" evidence="7 8"/>
<feature type="binding site" evidence="7">
    <location>
        <position position="492"/>
    </location>
    <ligand>
        <name>ATP</name>
        <dbReference type="ChEBI" id="CHEBI:30616"/>
    </ligand>
</feature>
<feature type="binding site" evidence="7">
    <location>
        <position position="497"/>
    </location>
    <ligand>
        <name>deamido-NAD(+)</name>
        <dbReference type="ChEBI" id="CHEBI:58437"/>
        <note>ligand shared between two neighboring subunits</note>
    </ligand>
</feature>
<dbReference type="Proteomes" id="UP000095214">
    <property type="component" value="Chromosome"/>
</dbReference>
<proteinExistence type="inferred from homology"/>
<dbReference type="CDD" id="cd00553">
    <property type="entry name" value="NAD_synthase"/>
    <property type="match status" value="1"/>
</dbReference>
<comment type="pathway">
    <text evidence="1 7 8">Cofactor biosynthesis; NAD(+) biosynthesis; NAD(+) from deamido-NAD(+) (L-Gln route): step 1/1.</text>
</comment>
<dbReference type="KEGG" id="phon:BH719_04075"/>
<dbReference type="PANTHER" id="PTHR23090:SF9">
    <property type="entry name" value="GLUTAMINE-DEPENDENT NAD(+) SYNTHETASE"/>
    <property type="match status" value="1"/>
</dbReference>
<comment type="similarity">
    <text evidence="2 7 8">In the C-terminal section; belongs to the NAD synthetase family.</text>
</comment>
<dbReference type="AlphaFoldDB" id="A0A1D8B1W4"/>
<dbReference type="GO" id="GO:0008795">
    <property type="term" value="F:NAD+ synthase activity"/>
    <property type="evidence" value="ECO:0007669"/>
    <property type="project" value="UniProtKB-UniRule"/>
</dbReference>
<feature type="active site" description="For glutaminase activity" evidence="7">
    <location>
        <position position="121"/>
    </location>
</feature>
<evidence type="ECO:0000256" key="2">
    <source>
        <dbReference type="ARBA" id="ARBA00007145"/>
    </source>
</evidence>
<feature type="domain" description="CN hydrolase" evidence="9">
    <location>
        <begin position="12"/>
        <end position="286"/>
    </location>
</feature>
<feature type="binding site" evidence="7">
    <location>
        <position position="213"/>
    </location>
    <ligand>
        <name>L-glutamine</name>
        <dbReference type="ChEBI" id="CHEBI:58359"/>
    </ligand>
</feature>
<evidence type="ECO:0000313" key="10">
    <source>
        <dbReference type="EMBL" id="AOS47135.1"/>
    </source>
</evidence>
<dbReference type="GO" id="GO:0005737">
    <property type="term" value="C:cytoplasm"/>
    <property type="evidence" value="ECO:0007669"/>
    <property type="project" value="InterPro"/>
</dbReference>
<dbReference type="PROSITE" id="PS50263">
    <property type="entry name" value="CN_HYDROLASE"/>
    <property type="match status" value="1"/>
</dbReference>
<dbReference type="GO" id="GO:0009435">
    <property type="term" value="P:NAD+ biosynthetic process"/>
    <property type="evidence" value="ECO:0007669"/>
    <property type="project" value="UniProtKB-UniRule"/>
</dbReference>
<dbReference type="PANTHER" id="PTHR23090">
    <property type="entry name" value="NH 3 /GLUTAMINE-DEPENDENT NAD + SYNTHETASE"/>
    <property type="match status" value="1"/>
</dbReference>
<dbReference type="GO" id="GO:0003952">
    <property type="term" value="F:NAD+ synthase (glutamine-hydrolyzing) activity"/>
    <property type="evidence" value="ECO:0007669"/>
    <property type="project" value="UniProtKB-UniRule"/>
</dbReference>
<feature type="binding site" evidence="7">
    <location>
        <begin position="502"/>
        <end position="505"/>
    </location>
    <ligand>
        <name>deamido-NAD(+)</name>
        <dbReference type="ChEBI" id="CHEBI:58437"/>
        <note>ligand shared between two neighboring subunits</note>
    </ligand>
</feature>
<keyword evidence="6 7" id="KW-0520">NAD</keyword>
<dbReference type="Gene3D" id="3.40.50.620">
    <property type="entry name" value="HUPs"/>
    <property type="match status" value="1"/>
</dbReference>
<dbReference type="RefSeq" id="WP_009743487.1">
    <property type="nucleotide sequence ID" value="NZ_CP017298.1"/>
</dbReference>
<dbReference type="InterPro" id="IPR003694">
    <property type="entry name" value="NAD_synthase"/>
</dbReference>
<feature type="active site" description="Nucleophile; for glutaminase activity" evidence="7">
    <location>
        <position position="186"/>
    </location>
</feature>
<feature type="binding site" evidence="7">
    <location>
        <position position="127"/>
    </location>
    <ligand>
        <name>L-glutamine</name>
        <dbReference type="ChEBI" id="CHEBI:58359"/>
    </ligand>
</feature>
<dbReference type="Pfam" id="PF02540">
    <property type="entry name" value="NAD_synthase"/>
    <property type="match status" value="1"/>
</dbReference>
<dbReference type="STRING" id="178339.BH719_04075"/>
<dbReference type="SUPFAM" id="SSF56317">
    <property type="entry name" value="Carbon-nitrogen hydrolase"/>
    <property type="match status" value="1"/>
</dbReference>
<feature type="active site" description="Proton acceptor; for glutaminase activity" evidence="7">
    <location>
        <position position="52"/>
    </location>
</feature>
<dbReference type="FunFam" id="1.10.10.1140:FF:000001">
    <property type="entry name" value="Glutamine-dependent NAD(+) synthetase"/>
    <property type="match status" value="1"/>
</dbReference>
<reference evidence="10 11" key="1">
    <citation type="submission" date="2016-09" db="EMBL/GenBank/DDBJ databases">
        <title>Complete genome sequence of Actinomyces hongkongensis HKU8.</title>
        <authorList>
            <person name="Gao Y.-X."/>
            <person name="Zhou Y.-Y."/>
            <person name="Xie Y."/>
            <person name="Wang M."/>
            <person name="Wang S.-J."/>
            <person name="Shen S.-G."/>
        </authorList>
    </citation>
    <scope>NUCLEOTIDE SEQUENCE [LARGE SCALE GENOMIC DNA]</scope>
    <source>
        <strain evidence="10 11">HKU8</strain>
    </source>
</reference>
<feature type="binding site" evidence="7">
    <location>
        <position position="468"/>
    </location>
    <ligand>
        <name>deamido-NAD(+)</name>
        <dbReference type="ChEBI" id="CHEBI:58437"/>
        <note>ligand shared between two neighboring subunits</note>
    </ligand>
</feature>